<dbReference type="GO" id="GO:0022857">
    <property type="term" value="F:transmembrane transporter activity"/>
    <property type="evidence" value="ECO:0007669"/>
    <property type="project" value="InterPro"/>
</dbReference>
<feature type="domain" description="Major facilitator superfamily (MFS) profile" evidence="7">
    <location>
        <begin position="13"/>
        <end position="465"/>
    </location>
</feature>
<evidence type="ECO:0000256" key="3">
    <source>
        <dbReference type="ARBA" id="ARBA00022989"/>
    </source>
</evidence>
<name>A0A378WQV3_9NOCA</name>
<dbReference type="PROSITE" id="PS50850">
    <property type="entry name" value="MFS"/>
    <property type="match status" value="1"/>
</dbReference>
<evidence type="ECO:0000313" key="9">
    <source>
        <dbReference type="Proteomes" id="UP000255082"/>
    </source>
</evidence>
<feature type="transmembrane region" description="Helical" evidence="6">
    <location>
        <begin position="364"/>
        <end position="391"/>
    </location>
</feature>
<dbReference type="PANTHER" id="PTHR42718">
    <property type="entry name" value="MAJOR FACILITATOR SUPERFAMILY MULTIDRUG TRANSPORTER MFSC"/>
    <property type="match status" value="1"/>
</dbReference>
<dbReference type="PANTHER" id="PTHR42718:SF35">
    <property type="entry name" value="BLL0718 PROTEIN"/>
    <property type="match status" value="1"/>
</dbReference>
<evidence type="ECO:0000256" key="5">
    <source>
        <dbReference type="SAM" id="MobiDB-lite"/>
    </source>
</evidence>
<feature type="transmembrane region" description="Helical" evidence="6">
    <location>
        <begin position="403"/>
        <end position="426"/>
    </location>
</feature>
<evidence type="ECO:0000256" key="6">
    <source>
        <dbReference type="SAM" id="Phobius"/>
    </source>
</evidence>
<gene>
    <name evidence="8" type="primary">bmr3_5</name>
    <name evidence="8" type="ORF">NCTC13184_02173</name>
</gene>
<dbReference type="AlphaFoldDB" id="A0A378WQV3"/>
<dbReference type="Gene3D" id="1.20.1250.20">
    <property type="entry name" value="MFS general substrate transporter like domains"/>
    <property type="match status" value="1"/>
</dbReference>
<feature type="transmembrane region" description="Helical" evidence="6">
    <location>
        <begin position="438"/>
        <end position="460"/>
    </location>
</feature>
<feature type="transmembrane region" description="Helical" evidence="6">
    <location>
        <begin position="199"/>
        <end position="218"/>
    </location>
</feature>
<dbReference type="Pfam" id="PF07690">
    <property type="entry name" value="MFS_1"/>
    <property type="match status" value="1"/>
</dbReference>
<feature type="transmembrane region" description="Helical" evidence="6">
    <location>
        <begin position="48"/>
        <end position="66"/>
    </location>
</feature>
<dbReference type="Gene3D" id="1.20.1720.10">
    <property type="entry name" value="Multidrug resistance protein D"/>
    <property type="match status" value="1"/>
</dbReference>
<feature type="transmembrane region" description="Helical" evidence="6">
    <location>
        <begin position="338"/>
        <end position="358"/>
    </location>
</feature>
<dbReference type="OrthoDB" id="4484751at2"/>
<keyword evidence="3 6" id="KW-1133">Transmembrane helix</keyword>
<comment type="subcellular location">
    <subcellularLocation>
        <location evidence="1">Cell membrane</location>
        <topology evidence="1">Multi-pass membrane protein</topology>
    </subcellularLocation>
</comment>
<feature type="transmembrane region" description="Helical" evidence="6">
    <location>
        <begin position="78"/>
        <end position="98"/>
    </location>
</feature>
<feature type="transmembrane region" description="Helical" evidence="6">
    <location>
        <begin position="12"/>
        <end position="36"/>
    </location>
</feature>
<evidence type="ECO:0000259" key="7">
    <source>
        <dbReference type="PROSITE" id="PS50850"/>
    </source>
</evidence>
<dbReference type="InterPro" id="IPR008969">
    <property type="entry name" value="CarboxyPept-like_regulatory"/>
</dbReference>
<dbReference type="Proteomes" id="UP000255082">
    <property type="component" value="Unassembled WGS sequence"/>
</dbReference>
<keyword evidence="2 6" id="KW-0812">Transmembrane</keyword>
<dbReference type="EMBL" id="UGRU01000001">
    <property type="protein sequence ID" value="SUA42814.1"/>
    <property type="molecule type" value="Genomic_DNA"/>
</dbReference>
<dbReference type="SUPFAM" id="SSF49478">
    <property type="entry name" value="Cna protein B-type domain"/>
    <property type="match status" value="1"/>
</dbReference>
<dbReference type="Pfam" id="PF13620">
    <property type="entry name" value="CarboxypepD_reg"/>
    <property type="match status" value="3"/>
</dbReference>
<reference evidence="8 9" key="1">
    <citation type="submission" date="2018-06" db="EMBL/GenBank/DDBJ databases">
        <authorList>
            <consortium name="Pathogen Informatics"/>
            <person name="Doyle S."/>
        </authorList>
    </citation>
    <scope>NUCLEOTIDE SEQUENCE [LARGE SCALE GENOMIC DNA]</scope>
    <source>
        <strain evidence="8 9">NCTC13184</strain>
    </source>
</reference>
<evidence type="ECO:0000313" key="8">
    <source>
        <dbReference type="EMBL" id="SUA42814.1"/>
    </source>
</evidence>
<dbReference type="Gene3D" id="2.60.40.1120">
    <property type="entry name" value="Carboxypeptidase-like, regulatory domain"/>
    <property type="match status" value="3"/>
</dbReference>
<evidence type="ECO:0000256" key="1">
    <source>
        <dbReference type="ARBA" id="ARBA00004651"/>
    </source>
</evidence>
<feature type="region of interest" description="Disordered" evidence="5">
    <location>
        <begin position="759"/>
        <end position="779"/>
    </location>
</feature>
<feature type="transmembrane region" description="Helical" evidence="6">
    <location>
        <begin position="307"/>
        <end position="326"/>
    </location>
</feature>
<dbReference type="GO" id="GO:0005886">
    <property type="term" value="C:plasma membrane"/>
    <property type="evidence" value="ECO:0007669"/>
    <property type="project" value="UniProtKB-SubCell"/>
</dbReference>
<feature type="transmembrane region" description="Helical" evidence="6">
    <location>
        <begin position="224"/>
        <end position="248"/>
    </location>
</feature>
<evidence type="ECO:0000256" key="4">
    <source>
        <dbReference type="ARBA" id="ARBA00023136"/>
    </source>
</evidence>
<dbReference type="InterPro" id="IPR036259">
    <property type="entry name" value="MFS_trans_sf"/>
</dbReference>
<sequence>MEKAQTAGRSGAILAVLAFAGIVVSLTQTVVVPLLGQLPQILHTSPANATWVVTVSLLASAVTTPVSGRLGDLYGKRLVLLGSTVPLLVGSVICAVSSSLWPMIVGRGLQGMSAGIVPVGIAALRDLLPRERLGSGIALISSSLGIGGALGLPMAAAVIQYSDWRVLFWTMAALAAVIGVLIFTLIPATPPSSAATGRFDVLGALGLGVGLVCLLLAVSKGSSWGWSSGLTIGLFVAAVVVLLLWGWWELAARNPLVDLRVTARPQVLLTNASSMVVGMAMYAQSLVVPQLLQLPKATGYGLGQSMMAMGLWMAPAGLMMMLVSPLGATLSARSGPKITLIVGCVIIAAGYGSSMALMGSTWGLLIVTLIINTGVGFAYGAMPALVMAAVPQSETAAANSFNTLVRAIGTSVAAAVVGAVLAQMTISLGGHAVASENGFRVSLLIGCGVAVAGALVATLIPRHRTAAIAATAAVDMDAEHSAHANESAVASESNTVQHNGIAQTPHRPAVSGPVAFGRVHDSRGAALPNAVLTLISMSGRQIGRALTDAEGYFELAAPEPGSYVVIASIDGRRPDASTVQLAQHPVPCEVVLTAMAGPTGTVSRGDDGAAISGARVSALDARGEVLASAATAAGGTFGLVELPEGDITIAVSANGFHPAAFPVRAGGSDTPRLDVTLRPCARLHGVVRGRDGRPLRDALVTLTDRDGTVVDTLVTGLDGAYTFADLHDGTYTVVASGYAPVHTPVVVGAAAEELNVELGHGNSSESDAAEQVVSRYSGN</sequence>
<accession>A0A378WQV3</accession>
<protein>
    <submittedName>
        <fullName evidence="8">Multidrug-efflux transporter 3</fullName>
    </submittedName>
</protein>
<feature type="transmembrane region" description="Helical" evidence="6">
    <location>
        <begin position="268"/>
        <end position="287"/>
    </location>
</feature>
<proteinExistence type="predicted"/>
<keyword evidence="4 6" id="KW-0472">Membrane</keyword>
<feature type="transmembrane region" description="Helical" evidence="6">
    <location>
        <begin position="166"/>
        <end position="187"/>
    </location>
</feature>
<evidence type="ECO:0000256" key="2">
    <source>
        <dbReference type="ARBA" id="ARBA00022692"/>
    </source>
</evidence>
<organism evidence="8 9">
    <name type="scientific">Nocardia africana</name>
    <dbReference type="NCBI Taxonomy" id="134964"/>
    <lineage>
        <taxon>Bacteria</taxon>
        <taxon>Bacillati</taxon>
        <taxon>Actinomycetota</taxon>
        <taxon>Actinomycetes</taxon>
        <taxon>Mycobacteriales</taxon>
        <taxon>Nocardiaceae</taxon>
        <taxon>Nocardia</taxon>
    </lineage>
</organism>
<dbReference type="SUPFAM" id="SSF103473">
    <property type="entry name" value="MFS general substrate transporter"/>
    <property type="match status" value="2"/>
</dbReference>
<dbReference type="InterPro" id="IPR011701">
    <property type="entry name" value="MFS"/>
</dbReference>
<dbReference type="SUPFAM" id="SSF49464">
    <property type="entry name" value="Carboxypeptidase regulatory domain-like"/>
    <property type="match status" value="2"/>
</dbReference>
<dbReference type="CDD" id="cd17504">
    <property type="entry name" value="MFS_MMR_MDR_like"/>
    <property type="match status" value="1"/>
</dbReference>
<feature type="transmembrane region" description="Helical" evidence="6">
    <location>
        <begin position="136"/>
        <end position="160"/>
    </location>
</feature>
<dbReference type="InterPro" id="IPR020846">
    <property type="entry name" value="MFS_dom"/>
</dbReference>